<comment type="caution">
    <text evidence="2">The sequence shown here is derived from an EMBL/GenBank/DDBJ whole genome shotgun (WGS) entry which is preliminary data.</text>
</comment>
<dbReference type="AlphaFoldDB" id="A0A556QQD4"/>
<dbReference type="SUPFAM" id="SSF51735">
    <property type="entry name" value="NAD(P)-binding Rossmann-fold domains"/>
    <property type="match status" value="1"/>
</dbReference>
<dbReference type="InterPro" id="IPR051783">
    <property type="entry name" value="NAD(P)-dependent_oxidoreduct"/>
</dbReference>
<evidence type="ECO:0000259" key="1">
    <source>
        <dbReference type="Pfam" id="PF07993"/>
    </source>
</evidence>
<protein>
    <submittedName>
        <fullName evidence="2">NAD-dependent epimerase/dehydratase family protein</fullName>
    </submittedName>
</protein>
<dbReference type="Proteomes" id="UP000315648">
    <property type="component" value="Unassembled WGS sequence"/>
</dbReference>
<dbReference type="EMBL" id="VMBG01000001">
    <property type="protein sequence ID" value="TSJ78845.1"/>
    <property type="molecule type" value="Genomic_DNA"/>
</dbReference>
<evidence type="ECO:0000313" key="2">
    <source>
        <dbReference type="EMBL" id="TSJ78845.1"/>
    </source>
</evidence>
<dbReference type="RefSeq" id="WP_144229186.1">
    <property type="nucleotide sequence ID" value="NZ_CBCRVV010000023.1"/>
</dbReference>
<dbReference type="GO" id="GO:0004029">
    <property type="term" value="F:aldehyde dehydrogenase (NAD+) activity"/>
    <property type="evidence" value="ECO:0007669"/>
    <property type="project" value="TreeGrafter"/>
</dbReference>
<dbReference type="OrthoDB" id="9779902at2"/>
<organism evidence="2 3">
    <name type="scientific">Rariglobus hedericola</name>
    <dbReference type="NCBI Taxonomy" id="2597822"/>
    <lineage>
        <taxon>Bacteria</taxon>
        <taxon>Pseudomonadati</taxon>
        <taxon>Verrucomicrobiota</taxon>
        <taxon>Opitutia</taxon>
        <taxon>Opitutales</taxon>
        <taxon>Opitutaceae</taxon>
        <taxon>Rariglobus</taxon>
    </lineage>
</organism>
<dbReference type="PANTHER" id="PTHR48079:SF6">
    <property type="entry name" value="NAD(P)-BINDING DOMAIN-CONTAINING PROTEIN-RELATED"/>
    <property type="match status" value="1"/>
</dbReference>
<dbReference type="PANTHER" id="PTHR48079">
    <property type="entry name" value="PROTEIN YEEZ"/>
    <property type="match status" value="1"/>
</dbReference>
<dbReference type="InterPro" id="IPR036291">
    <property type="entry name" value="NAD(P)-bd_dom_sf"/>
</dbReference>
<proteinExistence type="predicted"/>
<feature type="domain" description="Thioester reductase (TE)" evidence="1">
    <location>
        <begin position="67"/>
        <end position="218"/>
    </location>
</feature>
<sequence length="349" mass="37639">MNRPSLLITGATGAVGRPLLSALLASEQFHTIHALVRDPSSLAASPGLNLIVGDLADPTWSCFTLPCVDVIIHAAASTRFRDTAETLLAINLAGTARLLSWAESLGNAPRFIHLSTCCVAGKRSGEILETPLSHETDFVNTYELTKWQAEQRVHSSPLGPEIVRLATVAGSEIDGTLSRPGALHASLKWFRRGLLPLIPGASDTPIDLISTELVTRFITKLLNTAPTPHAIYHLSAGSHALSLSKLLELAASQCRMSDQAWRRGQILAPVIATKETFDAFRISIMKSRDLLFNEVLASADLFLPVLLFSKRFSTSQAEHIWGGKLPLPDPTTFVSRVVAAAIPTPLPIL</sequence>
<gene>
    <name evidence="2" type="ORF">FPL22_05935</name>
</gene>
<dbReference type="Pfam" id="PF07993">
    <property type="entry name" value="NAD_binding_4"/>
    <property type="match status" value="2"/>
</dbReference>
<feature type="domain" description="Thioester reductase (TE)" evidence="1">
    <location>
        <begin position="8"/>
        <end position="42"/>
    </location>
</feature>
<dbReference type="GO" id="GO:0005737">
    <property type="term" value="C:cytoplasm"/>
    <property type="evidence" value="ECO:0007669"/>
    <property type="project" value="TreeGrafter"/>
</dbReference>
<name>A0A556QQD4_9BACT</name>
<keyword evidence="3" id="KW-1185">Reference proteome</keyword>
<reference evidence="2 3" key="1">
    <citation type="submission" date="2019-07" db="EMBL/GenBank/DDBJ databases">
        <title>Description of 53C-WASEF.</title>
        <authorList>
            <person name="Pitt A."/>
            <person name="Hahn M.W."/>
        </authorList>
    </citation>
    <scope>NUCLEOTIDE SEQUENCE [LARGE SCALE GENOMIC DNA]</scope>
    <source>
        <strain evidence="2 3">53C-WASEF</strain>
    </source>
</reference>
<accession>A0A556QQD4</accession>
<dbReference type="InterPro" id="IPR013120">
    <property type="entry name" value="FAR_NAD-bd"/>
</dbReference>
<evidence type="ECO:0000313" key="3">
    <source>
        <dbReference type="Proteomes" id="UP000315648"/>
    </source>
</evidence>
<dbReference type="Gene3D" id="3.40.50.720">
    <property type="entry name" value="NAD(P)-binding Rossmann-like Domain"/>
    <property type="match status" value="1"/>
</dbReference>